<sequence length="221" mass="24117">QNAGTLNFSITYRKQLPQNDQFAAGANKAQDVCLSIGVLRACGLKSAAEHAAQFDPSMKYPADVGVNAYVRININLLGKENEKVTKTIAKSFAPEFSYFMDMSCPLVISHGPFNKVTSLAELLDSGVVTFELWHQVSPTAFHENQYKLNRDGITAHKLSQNAGDILLGSSVVPLTALLSRRTGLNGWFPISLPSVAWDKSGTDIEMHSGSSLDQVCFRCYS</sequence>
<accession>A0AAV4D7E5</accession>
<dbReference type="PANTHER" id="PTHR21254:SF1">
    <property type="entry name" value="C2 DOMAIN-CONTAINING PROTEIN 3"/>
    <property type="match status" value="1"/>
</dbReference>
<dbReference type="Gene3D" id="2.60.40.150">
    <property type="entry name" value="C2 domain"/>
    <property type="match status" value="1"/>
</dbReference>
<proteinExistence type="predicted"/>
<dbReference type="GO" id="GO:0071539">
    <property type="term" value="P:protein localization to centrosome"/>
    <property type="evidence" value="ECO:0007669"/>
    <property type="project" value="TreeGrafter"/>
</dbReference>
<comment type="caution">
    <text evidence="1">The sequence shown here is derived from an EMBL/GenBank/DDBJ whole genome shotgun (WGS) entry which is preliminary data.</text>
</comment>
<dbReference type="InterPro" id="IPR035892">
    <property type="entry name" value="C2_domain_sf"/>
</dbReference>
<reference evidence="1 2" key="1">
    <citation type="journal article" date="2021" name="Elife">
        <title>Chloroplast acquisition without the gene transfer in kleptoplastic sea slugs, Plakobranchus ocellatus.</title>
        <authorList>
            <person name="Maeda T."/>
            <person name="Takahashi S."/>
            <person name="Yoshida T."/>
            <person name="Shimamura S."/>
            <person name="Takaki Y."/>
            <person name="Nagai Y."/>
            <person name="Toyoda A."/>
            <person name="Suzuki Y."/>
            <person name="Arimoto A."/>
            <person name="Ishii H."/>
            <person name="Satoh N."/>
            <person name="Nishiyama T."/>
            <person name="Hasebe M."/>
            <person name="Maruyama T."/>
            <person name="Minagawa J."/>
            <person name="Obokata J."/>
            <person name="Shigenobu S."/>
        </authorList>
    </citation>
    <scope>NUCLEOTIDE SEQUENCE [LARGE SCALE GENOMIC DNA]</scope>
</reference>
<dbReference type="EMBL" id="BLXT01007540">
    <property type="protein sequence ID" value="GFO39915.1"/>
    <property type="molecule type" value="Genomic_DNA"/>
</dbReference>
<name>A0AAV4D7E5_9GAST</name>
<keyword evidence="2" id="KW-1185">Reference proteome</keyword>
<dbReference type="AlphaFoldDB" id="A0AAV4D7E5"/>
<evidence type="ECO:0000313" key="2">
    <source>
        <dbReference type="Proteomes" id="UP000735302"/>
    </source>
</evidence>
<gene>
    <name evidence="1" type="ORF">PoB_006642000</name>
</gene>
<dbReference type="Proteomes" id="UP000735302">
    <property type="component" value="Unassembled WGS sequence"/>
</dbReference>
<protein>
    <submittedName>
        <fullName evidence="1">C2 domain-containing protein 3-like</fullName>
    </submittedName>
</protein>
<feature type="non-terminal residue" evidence="1">
    <location>
        <position position="1"/>
    </location>
</feature>
<dbReference type="GO" id="GO:0005814">
    <property type="term" value="C:centriole"/>
    <property type="evidence" value="ECO:0007669"/>
    <property type="project" value="TreeGrafter"/>
</dbReference>
<dbReference type="GO" id="GO:0061511">
    <property type="term" value="P:centriole elongation"/>
    <property type="evidence" value="ECO:0007669"/>
    <property type="project" value="TreeGrafter"/>
</dbReference>
<organism evidence="1 2">
    <name type="scientific">Plakobranchus ocellatus</name>
    <dbReference type="NCBI Taxonomy" id="259542"/>
    <lineage>
        <taxon>Eukaryota</taxon>
        <taxon>Metazoa</taxon>
        <taxon>Spiralia</taxon>
        <taxon>Lophotrochozoa</taxon>
        <taxon>Mollusca</taxon>
        <taxon>Gastropoda</taxon>
        <taxon>Heterobranchia</taxon>
        <taxon>Euthyneura</taxon>
        <taxon>Panpulmonata</taxon>
        <taxon>Sacoglossa</taxon>
        <taxon>Placobranchoidea</taxon>
        <taxon>Plakobranchidae</taxon>
        <taxon>Plakobranchus</taxon>
    </lineage>
</organism>
<dbReference type="GO" id="GO:0060271">
    <property type="term" value="P:cilium assembly"/>
    <property type="evidence" value="ECO:0007669"/>
    <property type="project" value="TreeGrafter"/>
</dbReference>
<dbReference type="GO" id="GO:0034451">
    <property type="term" value="C:centriolar satellite"/>
    <property type="evidence" value="ECO:0007669"/>
    <property type="project" value="TreeGrafter"/>
</dbReference>
<dbReference type="PANTHER" id="PTHR21254">
    <property type="entry name" value="C2 DOMAIN-CONTAINING PROTEIN 3"/>
    <property type="match status" value="1"/>
</dbReference>
<evidence type="ECO:0000313" key="1">
    <source>
        <dbReference type="EMBL" id="GFO39915.1"/>
    </source>
</evidence>